<dbReference type="InterPro" id="IPR008969">
    <property type="entry name" value="CarboxyPept-like_regulatory"/>
</dbReference>
<evidence type="ECO:0000313" key="4">
    <source>
        <dbReference type="Proteomes" id="UP001597512"/>
    </source>
</evidence>
<feature type="signal peptide" evidence="1">
    <location>
        <begin position="1"/>
        <end position="22"/>
    </location>
</feature>
<keyword evidence="4" id="KW-1185">Reference proteome</keyword>
<accession>A0ABW6AHH2</accession>
<comment type="caution">
    <text evidence="3">The sequence shown here is derived from an EMBL/GenBank/DDBJ whole genome shotgun (WGS) entry which is preliminary data.</text>
</comment>
<gene>
    <name evidence="3" type="ORF">ACFS25_14240</name>
</gene>
<feature type="chain" id="PRO_5046166137" evidence="1">
    <location>
        <begin position="23"/>
        <end position="226"/>
    </location>
</feature>
<evidence type="ECO:0000256" key="1">
    <source>
        <dbReference type="SAM" id="SignalP"/>
    </source>
</evidence>
<reference evidence="4" key="1">
    <citation type="journal article" date="2019" name="Int. J. Syst. Evol. Microbiol.">
        <title>The Global Catalogue of Microorganisms (GCM) 10K type strain sequencing project: providing services to taxonomists for standard genome sequencing and annotation.</title>
        <authorList>
            <consortium name="The Broad Institute Genomics Platform"/>
            <consortium name="The Broad Institute Genome Sequencing Center for Infectious Disease"/>
            <person name="Wu L."/>
            <person name="Ma J."/>
        </authorList>
    </citation>
    <scope>NUCLEOTIDE SEQUENCE [LARGE SCALE GENOMIC DNA]</scope>
    <source>
        <strain evidence="4">KCTC 52490</strain>
    </source>
</reference>
<protein>
    <submittedName>
        <fullName evidence="3">Carboxypeptidase-like regulatory domain-containing protein</fullName>
    </submittedName>
</protein>
<evidence type="ECO:0000313" key="3">
    <source>
        <dbReference type="EMBL" id="MFD2934951.1"/>
    </source>
</evidence>
<organism evidence="3 4">
    <name type="scientific">Spirosoma flavum</name>
    <dbReference type="NCBI Taxonomy" id="2048557"/>
    <lineage>
        <taxon>Bacteria</taxon>
        <taxon>Pseudomonadati</taxon>
        <taxon>Bacteroidota</taxon>
        <taxon>Cytophagia</taxon>
        <taxon>Cytophagales</taxon>
        <taxon>Cytophagaceae</taxon>
        <taxon>Spirosoma</taxon>
    </lineage>
</organism>
<feature type="domain" description="TonB-dependent receptor plug" evidence="2">
    <location>
        <begin position="154"/>
        <end position="219"/>
    </location>
</feature>
<sequence length="226" mass="24391">MRWKFFSSLVGFVFCLTFSAAAQQAISNGNRLSGTILDATLRQPLSFATVAVWLRVNGKDSLLTGSQTNEQGLFTISNLPTGNLNVQVTFVGYQTLNQPIKVSQSETSLGPLSLKPDASTLKEVKVVAEKSAISMTMEKRTFNVGKNLTTTGGTAESVLKNVPFITLDESGNPSLRNMAITIYVNGKPTQLTLAQIPANQIESVEVISNLSARYDASTSGELSTWY</sequence>
<dbReference type="EMBL" id="JBHUOM010000008">
    <property type="protein sequence ID" value="MFD2934951.1"/>
    <property type="molecule type" value="Genomic_DNA"/>
</dbReference>
<dbReference type="InterPro" id="IPR012910">
    <property type="entry name" value="Plug_dom"/>
</dbReference>
<evidence type="ECO:0000259" key="2">
    <source>
        <dbReference type="Pfam" id="PF07715"/>
    </source>
</evidence>
<name>A0ABW6AHH2_9BACT</name>
<dbReference type="Pfam" id="PF13715">
    <property type="entry name" value="CarbopepD_reg_2"/>
    <property type="match status" value="1"/>
</dbReference>
<dbReference type="Gene3D" id="2.60.40.1120">
    <property type="entry name" value="Carboxypeptidase-like, regulatory domain"/>
    <property type="match status" value="1"/>
</dbReference>
<dbReference type="RefSeq" id="WP_381501944.1">
    <property type="nucleotide sequence ID" value="NZ_JBHUOM010000008.1"/>
</dbReference>
<dbReference type="SUPFAM" id="SSF56935">
    <property type="entry name" value="Porins"/>
    <property type="match status" value="1"/>
</dbReference>
<keyword evidence="1" id="KW-0732">Signal</keyword>
<dbReference type="Proteomes" id="UP001597512">
    <property type="component" value="Unassembled WGS sequence"/>
</dbReference>
<dbReference type="Pfam" id="PF07715">
    <property type="entry name" value="Plug"/>
    <property type="match status" value="1"/>
</dbReference>
<dbReference type="SUPFAM" id="SSF49464">
    <property type="entry name" value="Carboxypeptidase regulatory domain-like"/>
    <property type="match status" value="1"/>
</dbReference>
<proteinExistence type="predicted"/>